<dbReference type="Pfam" id="PF10418">
    <property type="entry name" value="DHODB_Fe-S_bind"/>
    <property type="match status" value="1"/>
</dbReference>
<evidence type="ECO:0000313" key="2">
    <source>
        <dbReference type="EMBL" id="GAH16307.1"/>
    </source>
</evidence>
<dbReference type="Gene3D" id="2.10.240.10">
    <property type="entry name" value="Dihydroorotate dehydrogenase, electron transfer subunit"/>
    <property type="match status" value="1"/>
</dbReference>
<dbReference type="SUPFAM" id="SSF52343">
    <property type="entry name" value="Ferredoxin reductase-like, C-terminal NADP-linked domain"/>
    <property type="match status" value="1"/>
</dbReference>
<dbReference type="InterPro" id="IPR037117">
    <property type="entry name" value="Dihydroorotate_DH_ele_sf"/>
</dbReference>
<gene>
    <name evidence="2" type="ORF">S01H4_54908</name>
</gene>
<protein>
    <recommendedName>
        <fullName evidence="1">Dihydroorotate dehydrogenase electron transfer subunit iron-sulphur cluster binding domain-containing protein</fullName>
    </recommendedName>
</protein>
<comment type="caution">
    <text evidence="2">The sequence shown here is derived from an EMBL/GenBank/DDBJ whole genome shotgun (WGS) entry which is preliminary data.</text>
</comment>
<dbReference type="PANTHER" id="PTHR43513:SF3">
    <property type="entry name" value="DIHYDROOROTATE DEHYDROGENASE B (NAD(+)), ELECTRON TRANSFER SUBUNIT-RELATED"/>
    <property type="match status" value="1"/>
</dbReference>
<feature type="domain" description="Dihydroorotate dehydrogenase electron transfer subunit iron-sulphur cluster binding" evidence="1">
    <location>
        <begin position="75"/>
        <end position="115"/>
    </location>
</feature>
<feature type="non-terminal residue" evidence="2">
    <location>
        <position position="1"/>
    </location>
</feature>
<name>X1D7U9_9ZZZZ</name>
<dbReference type="InterPro" id="IPR050353">
    <property type="entry name" value="PyrK_electron_transfer"/>
</dbReference>
<dbReference type="AlphaFoldDB" id="X1D7U9"/>
<organism evidence="2">
    <name type="scientific">marine sediment metagenome</name>
    <dbReference type="NCBI Taxonomy" id="412755"/>
    <lineage>
        <taxon>unclassified sequences</taxon>
        <taxon>metagenomes</taxon>
        <taxon>ecological metagenomes</taxon>
    </lineage>
</organism>
<dbReference type="PANTHER" id="PTHR43513">
    <property type="entry name" value="DIHYDROOROTATE DEHYDROGENASE B (NAD(+)), ELECTRON TRANSFER SUBUNIT"/>
    <property type="match status" value="1"/>
</dbReference>
<reference evidence="2" key="1">
    <citation type="journal article" date="2014" name="Front. Microbiol.">
        <title>High frequency of phylogenetically diverse reductive dehalogenase-homologous genes in deep subseafloor sedimentary metagenomes.</title>
        <authorList>
            <person name="Kawai M."/>
            <person name="Futagami T."/>
            <person name="Toyoda A."/>
            <person name="Takaki Y."/>
            <person name="Nishi S."/>
            <person name="Hori S."/>
            <person name="Arai W."/>
            <person name="Tsubouchi T."/>
            <person name="Morono Y."/>
            <person name="Uchiyama I."/>
            <person name="Ito T."/>
            <person name="Fujiyama A."/>
            <person name="Inagaki F."/>
            <person name="Takami H."/>
        </authorList>
    </citation>
    <scope>NUCLEOTIDE SEQUENCE</scope>
    <source>
        <strain evidence="2">Expedition CK06-06</strain>
    </source>
</reference>
<sequence length="122" mass="13573">HDLPLKEKFEANGLKVFCSTEDGSFGYKGLITDYFNSEIRQSRPDRIFACGPDAMLKTIADIAAKENIPAELSLESIMGCGIGACWGCVKRLKKDSVTDWFRICQEGPVIPADQIIWAEKDK</sequence>
<evidence type="ECO:0000259" key="1">
    <source>
        <dbReference type="Pfam" id="PF10418"/>
    </source>
</evidence>
<accession>X1D7U9</accession>
<dbReference type="Gene3D" id="3.40.50.80">
    <property type="entry name" value="Nucleotide-binding domain of ferredoxin-NADP reductase (FNR) module"/>
    <property type="match status" value="1"/>
</dbReference>
<dbReference type="InterPro" id="IPR039261">
    <property type="entry name" value="FNR_nucleotide-bd"/>
</dbReference>
<proteinExistence type="predicted"/>
<dbReference type="InterPro" id="IPR019480">
    <property type="entry name" value="Dihydroorotate_DH_Fe-S-bd"/>
</dbReference>
<dbReference type="EMBL" id="BART01031637">
    <property type="protein sequence ID" value="GAH16307.1"/>
    <property type="molecule type" value="Genomic_DNA"/>
</dbReference>